<accession>F5LB33</accession>
<evidence type="ECO:0000313" key="1">
    <source>
        <dbReference type="EMBL" id="EGL81450.1"/>
    </source>
</evidence>
<dbReference type="EMBL" id="AFCE01000179">
    <property type="protein sequence ID" value="EGL81450.1"/>
    <property type="molecule type" value="Genomic_DNA"/>
</dbReference>
<dbReference type="RefSeq" id="WP_007506515.1">
    <property type="nucleotide sequence ID" value="NZ_AFCE01000179.1"/>
</dbReference>
<dbReference type="Proteomes" id="UP000010716">
    <property type="component" value="Unassembled WGS sequence"/>
</dbReference>
<sequence>MKKLVGLIILFTLLFAGATDSLAKYTTWPDPTSAPSNPAYLQ</sequence>
<dbReference type="AlphaFoldDB" id="F5LB33"/>
<comment type="caution">
    <text evidence="1">The sequence shown here is derived from an EMBL/GenBank/DDBJ whole genome shotgun (WGS) entry which is preliminary data.</text>
</comment>
<proteinExistence type="predicted"/>
<reference evidence="1 2" key="1">
    <citation type="journal article" date="2011" name="J. Bacteriol.">
        <title>Draft genome sequence of the thermoalkaliphilic Caldalkalibacillus thermarum strain TA2.A1.</title>
        <authorList>
            <person name="Kalamorz F."/>
            <person name="Keis S."/>
            <person name="McMillan D.G."/>
            <person name="Olsson K."/>
            <person name="Stanton J.A."/>
            <person name="Stockwell P."/>
            <person name="Black M.A."/>
            <person name="Klingeman D.M."/>
            <person name="Land M.L."/>
            <person name="Han C.S."/>
            <person name="Martin S.L."/>
            <person name="Becher S.A."/>
            <person name="Peddie C.J."/>
            <person name="Morgan H.W."/>
            <person name="Matthies D."/>
            <person name="Preiss L."/>
            <person name="Meier T."/>
            <person name="Brown S.D."/>
            <person name="Cook G.M."/>
        </authorList>
    </citation>
    <scope>NUCLEOTIDE SEQUENCE [LARGE SCALE GENOMIC DNA]</scope>
    <source>
        <strain evidence="1 2">TA2.A1</strain>
    </source>
</reference>
<evidence type="ECO:0000313" key="2">
    <source>
        <dbReference type="Proteomes" id="UP000010716"/>
    </source>
</evidence>
<protein>
    <submittedName>
        <fullName evidence="1">Uncharacterized protein</fullName>
    </submittedName>
</protein>
<name>F5LB33_CALTT</name>
<organism evidence="1 2">
    <name type="scientific">Caldalkalibacillus thermarum (strain TA2.A1)</name>
    <dbReference type="NCBI Taxonomy" id="986075"/>
    <lineage>
        <taxon>Bacteria</taxon>
        <taxon>Bacillati</taxon>
        <taxon>Bacillota</taxon>
        <taxon>Bacilli</taxon>
        <taxon>Bacillales</taxon>
        <taxon>Bacillaceae</taxon>
        <taxon>Caldalkalibacillus</taxon>
    </lineage>
</organism>
<gene>
    <name evidence="1" type="ORF">CathTA2_0022</name>
</gene>